<keyword evidence="3" id="KW-0732">Signal</keyword>
<dbReference type="EMBL" id="QWGB01000009">
    <property type="protein sequence ID" value="RIJ21320.1"/>
    <property type="molecule type" value="Genomic_DNA"/>
</dbReference>
<keyword evidence="2" id="KW-0677">Repeat</keyword>
<dbReference type="AlphaFoldDB" id="A0A399QR52"/>
<dbReference type="PANTHER" id="PTHR13891:SF1">
    <property type="entry name" value="CYTOCHROME C OXIDASE ASSEMBLY FACTOR 7"/>
    <property type="match status" value="1"/>
</dbReference>
<dbReference type="PANTHER" id="PTHR13891">
    <property type="entry name" value="CYTOCHROME C OXIDASE ASSEMBLY FACTOR 7"/>
    <property type="match status" value="1"/>
</dbReference>
<dbReference type="OrthoDB" id="7617927at2"/>
<evidence type="ECO:0000256" key="1">
    <source>
        <dbReference type="ARBA" id="ARBA00008486"/>
    </source>
</evidence>
<evidence type="ECO:0000256" key="3">
    <source>
        <dbReference type="SAM" id="SignalP"/>
    </source>
</evidence>
<dbReference type="InterPro" id="IPR040239">
    <property type="entry name" value="HcpB-like"/>
</dbReference>
<comment type="caution">
    <text evidence="4">The sequence shown here is derived from an EMBL/GenBank/DDBJ whole genome shotgun (WGS) entry which is preliminary data.</text>
</comment>
<dbReference type="Proteomes" id="UP000265431">
    <property type="component" value="Unassembled WGS sequence"/>
</dbReference>
<organism evidence="4 5">
    <name type="scientific">Henriciella barbarensis</name>
    <dbReference type="NCBI Taxonomy" id="86342"/>
    <lineage>
        <taxon>Bacteria</taxon>
        <taxon>Pseudomonadati</taxon>
        <taxon>Pseudomonadota</taxon>
        <taxon>Alphaproteobacteria</taxon>
        <taxon>Hyphomonadales</taxon>
        <taxon>Hyphomonadaceae</taxon>
        <taxon>Henriciella</taxon>
    </lineage>
</organism>
<keyword evidence="5" id="KW-1185">Reference proteome</keyword>
<accession>A0A399QR52</accession>
<dbReference type="InterPro" id="IPR011990">
    <property type="entry name" value="TPR-like_helical_dom_sf"/>
</dbReference>
<evidence type="ECO:0000313" key="4">
    <source>
        <dbReference type="EMBL" id="RIJ21320.1"/>
    </source>
</evidence>
<evidence type="ECO:0000256" key="2">
    <source>
        <dbReference type="ARBA" id="ARBA00022737"/>
    </source>
</evidence>
<dbReference type="SUPFAM" id="SSF81901">
    <property type="entry name" value="HCP-like"/>
    <property type="match status" value="1"/>
</dbReference>
<feature type="signal peptide" evidence="3">
    <location>
        <begin position="1"/>
        <end position="25"/>
    </location>
</feature>
<reference evidence="4 5" key="1">
    <citation type="submission" date="2018-08" db="EMBL/GenBank/DDBJ databases">
        <title>Henriciella mobilis sp. nov., isolated from seawater.</title>
        <authorList>
            <person name="Cheng H."/>
            <person name="Wu Y.-H."/>
            <person name="Xu X.-W."/>
            <person name="Guo L.-L."/>
        </authorList>
    </citation>
    <scope>NUCLEOTIDE SEQUENCE [LARGE SCALE GENOMIC DNA]</scope>
    <source>
        <strain evidence="4 5">CCUG66934</strain>
    </source>
</reference>
<dbReference type="Gene3D" id="1.25.40.10">
    <property type="entry name" value="Tetratricopeptide repeat domain"/>
    <property type="match status" value="1"/>
</dbReference>
<dbReference type="InterPro" id="IPR006597">
    <property type="entry name" value="Sel1-like"/>
</dbReference>
<comment type="similarity">
    <text evidence="1">Belongs to the hcp beta-lactamase family.</text>
</comment>
<dbReference type="SMART" id="SM00671">
    <property type="entry name" value="SEL1"/>
    <property type="match status" value="3"/>
</dbReference>
<protein>
    <submittedName>
        <fullName evidence="4">Sel1 repeat family protein</fullName>
    </submittedName>
</protein>
<proteinExistence type="inferred from homology"/>
<evidence type="ECO:0000313" key="5">
    <source>
        <dbReference type="Proteomes" id="UP000265431"/>
    </source>
</evidence>
<name>A0A399QR52_9PROT</name>
<feature type="chain" id="PRO_5039943149" evidence="3">
    <location>
        <begin position="26"/>
        <end position="199"/>
    </location>
</feature>
<sequence>MKATSLFFAGLVSVSALTIAPSASAQFGPERIAKPDADELYADRAMQKGWYDDALERYSEACADKSQQREVWSRNCRKAGHIYRRGLGIEQDYERARELYDTSCFDGRDADSCLEQAHVSFTGNDGNQDYEYARRLYKRACDLGNQTGCGGYGSMVYRGQGGMMNRDEGKDYIQRACETGDTWSCERARGYGFPDRRGL</sequence>
<dbReference type="RefSeq" id="WP_119380472.1">
    <property type="nucleotide sequence ID" value="NZ_QWGB01000009.1"/>
</dbReference>
<gene>
    <name evidence="4" type="ORF">D1224_13460</name>
</gene>
<dbReference type="Pfam" id="PF08238">
    <property type="entry name" value="Sel1"/>
    <property type="match status" value="3"/>
</dbReference>